<proteinExistence type="predicted"/>
<reference evidence="1" key="1">
    <citation type="submission" date="2021-06" db="EMBL/GenBank/DDBJ databases">
        <authorList>
            <person name="Kallberg Y."/>
            <person name="Tangrot J."/>
            <person name="Rosling A."/>
        </authorList>
    </citation>
    <scope>NUCLEOTIDE SEQUENCE</scope>
    <source>
        <strain evidence="1">BR232B</strain>
    </source>
</reference>
<accession>A0A9N9CVP6</accession>
<dbReference type="Proteomes" id="UP000789739">
    <property type="component" value="Unassembled WGS sequence"/>
</dbReference>
<evidence type="ECO:0000313" key="1">
    <source>
        <dbReference type="EMBL" id="CAG8616804.1"/>
    </source>
</evidence>
<protein>
    <submittedName>
        <fullName evidence="1">6062_t:CDS:1</fullName>
    </submittedName>
</protein>
<dbReference type="AlphaFoldDB" id="A0A9N9CVP6"/>
<comment type="caution">
    <text evidence="1">The sequence shown here is derived from an EMBL/GenBank/DDBJ whole genome shotgun (WGS) entry which is preliminary data.</text>
</comment>
<organism evidence="1 2">
    <name type="scientific">Paraglomus brasilianum</name>
    <dbReference type="NCBI Taxonomy" id="144538"/>
    <lineage>
        <taxon>Eukaryota</taxon>
        <taxon>Fungi</taxon>
        <taxon>Fungi incertae sedis</taxon>
        <taxon>Mucoromycota</taxon>
        <taxon>Glomeromycotina</taxon>
        <taxon>Glomeromycetes</taxon>
        <taxon>Paraglomerales</taxon>
        <taxon>Paraglomeraceae</taxon>
        <taxon>Paraglomus</taxon>
    </lineage>
</organism>
<name>A0A9N9CVP6_9GLOM</name>
<keyword evidence="2" id="KW-1185">Reference proteome</keyword>
<gene>
    <name evidence="1" type="ORF">PBRASI_LOCUS8474</name>
</gene>
<evidence type="ECO:0000313" key="2">
    <source>
        <dbReference type="Proteomes" id="UP000789739"/>
    </source>
</evidence>
<dbReference type="EMBL" id="CAJVPI010001527">
    <property type="protein sequence ID" value="CAG8616804.1"/>
    <property type="molecule type" value="Genomic_DNA"/>
</dbReference>
<sequence length="155" mass="17059">MRMESVSIKNFTSTFNAKSTIQGVRASARWCGVERDGGVIGREGYSNNGIEKVITGTRCTAINKDTGARQRSAGNAYGGIKIFTHNPGEQIESILFIATPSTGDIELTGEEEDSYGINHDAFEDAKAMPAPISDDASKRELPFVVLYTRYRRRQF</sequence>